<feature type="region of interest" description="Disordered" evidence="12">
    <location>
        <begin position="38"/>
        <end position="60"/>
    </location>
</feature>
<dbReference type="SMART" id="SM01192">
    <property type="entry name" value="Enolase_C"/>
    <property type="match status" value="1"/>
</dbReference>
<keyword evidence="5 9" id="KW-0964">Secreted</keyword>
<evidence type="ECO:0000256" key="6">
    <source>
        <dbReference type="ARBA" id="ARBA00022842"/>
    </source>
</evidence>
<dbReference type="PRINTS" id="PR00148">
    <property type="entry name" value="ENOLASE"/>
</dbReference>
<comment type="function">
    <text evidence="9">Catalyzes the reversible conversion of 2-phosphoglycerate (2-PG) into phosphoenolpyruvate (PEP). It is essential for the degradation of carbohydrates via glycolysis.</text>
</comment>
<dbReference type="SFLD" id="SFLDS00001">
    <property type="entry name" value="Enolase"/>
    <property type="match status" value="1"/>
</dbReference>
<dbReference type="SFLD" id="SFLDF00002">
    <property type="entry name" value="enolase"/>
    <property type="match status" value="1"/>
</dbReference>
<evidence type="ECO:0000256" key="12">
    <source>
        <dbReference type="SAM" id="MobiDB-lite"/>
    </source>
</evidence>
<dbReference type="RefSeq" id="WP_012934225.1">
    <property type="nucleotide sequence ID" value="NC_013739.1"/>
</dbReference>
<evidence type="ECO:0000256" key="5">
    <source>
        <dbReference type="ARBA" id="ARBA00022525"/>
    </source>
</evidence>
<dbReference type="PANTHER" id="PTHR11902:SF1">
    <property type="entry name" value="ENOLASE"/>
    <property type="match status" value="1"/>
</dbReference>
<dbReference type="GO" id="GO:0006096">
    <property type="term" value="P:glycolytic process"/>
    <property type="evidence" value="ECO:0007669"/>
    <property type="project" value="UniProtKB-UniRule"/>
</dbReference>
<dbReference type="Pfam" id="PF00113">
    <property type="entry name" value="Enolase_C"/>
    <property type="match status" value="1"/>
</dbReference>
<feature type="binding site" evidence="9 11">
    <location>
        <position position="315"/>
    </location>
    <ligand>
        <name>Mg(2+)</name>
        <dbReference type="ChEBI" id="CHEBI:18420"/>
    </ligand>
</feature>
<feature type="domain" description="Enolase C-terminal TIM barrel" evidence="13">
    <location>
        <begin position="140"/>
        <end position="428"/>
    </location>
</feature>
<evidence type="ECO:0000256" key="3">
    <source>
        <dbReference type="ARBA" id="ARBA00012058"/>
    </source>
</evidence>
<dbReference type="InterPro" id="IPR029017">
    <property type="entry name" value="Enolase-like_N"/>
</dbReference>
<dbReference type="InterPro" id="IPR020811">
    <property type="entry name" value="Enolase_N"/>
</dbReference>
<evidence type="ECO:0000256" key="2">
    <source>
        <dbReference type="ARBA" id="ARBA00009604"/>
    </source>
</evidence>
<evidence type="ECO:0000259" key="13">
    <source>
        <dbReference type="SMART" id="SM01192"/>
    </source>
</evidence>
<keyword evidence="9 11" id="KW-0479">Metal-binding</keyword>
<dbReference type="GO" id="GO:0004634">
    <property type="term" value="F:phosphopyruvate hydratase activity"/>
    <property type="evidence" value="ECO:0007669"/>
    <property type="project" value="UniProtKB-UniRule"/>
</dbReference>
<keyword evidence="6 9" id="KW-0460">Magnesium</keyword>
<dbReference type="NCBIfam" id="TIGR01060">
    <property type="entry name" value="eno"/>
    <property type="match status" value="1"/>
</dbReference>
<dbReference type="InterPro" id="IPR020809">
    <property type="entry name" value="Enolase_CS"/>
</dbReference>
<organism evidence="15 16">
    <name type="scientific">Conexibacter woesei (strain DSM 14684 / CCUG 47730 / CIP 108061 / JCM 11494 / NBRC 100937 / ID131577)</name>
    <dbReference type="NCBI Taxonomy" id="469383"/>
    <lineage>
        <taxon>Bacteria</taxon>
        <taxon>Bacillati</taxon>
        <taxon>Actinomycetota</taxon>
        <taxon>Thermoleophilia</taxon>
        <taxon>Solirubrobacterales</taxon>
        <taxon>Conexibacteraceae</taxon>
        <taxon>Conexibacter</taxon>
    </lineage>
</organism>
<evidence type="ECO:0000256" key="1">
    <source>
        <dbReference type="ARBA" id="ARBA00005031"/>
    </source>
</evidence>
<proteinExistence type="inferred from homology"/>
<evidence type="ECO:0000256" key="7">
    <source>
        <dbReference type="ARBA" id="ARBA00023152"/>
    </source>
</evidence>
<dbReference type="InterPro" id="IPR036849">
    <property type="entry name" value="Enolase-like_C_sf"/>
</dbReference>
<comment type="cofactor">
    <cofactor evidence="9">
        <name>Mg(2+)</name>
        <dbReference type="ChEBI" id="CHEBI:18420"/>
    </cofactor>
    <text evidence="9">Binds a second Mg(2+) ion via substrate during catalysis.</text>
</comment>
<dbReference type="Gene3D" id="3.20.20.120">
    <property type="entry name" value="Enolase-like C-terminal domain"/>
    <property type="match status" value="1"/>
</dbReference>
<feature type="active site" description="Proton acceptor" evidence="9 10">
    <location>
        <position position="340"/>
    </location>
</feature>
<dbReference type="GO" id="GO:0000015">
    <property type="term" value="C:phosphopyruvate hydratase complex"/>
    <property type="evidence" value="ECO:0007669"/>
    <property type="project" value="InterPro"/>
</dbReference>
<dbReference type="KEGG" id="cwo:Cwoe_2755"/>
<dbReference type="SMART" id="SM01193">
    <property type="entry name" value="Enolase_N"/>
    <property type="match status" value="1"/>
</dbReference>
<dbReference type="InterPro" id="IPR020810">
    <property type="entry name" value="Enolase_C"/>
</dbReference>
<dbReference type="Pfam" id="PF03952">
    <property type="entry name" value="Enolase_N"/>
    <property type="match status" value="1"/>
</dbReference>
<evidence type="ECO:0000256" key="4">
    <source>
        <dbReference type="ARBA" id="ARBA00017068"/>
    </source>
</evidence>
<dbReference type="GO" id="GO:0005576">
    <property type="term" value="C:extracellular region"/>
    <property type="evidence" value="ECO:0007669"/>
    <property type="project" value="UniProtKB-SubCell"/>
</dbReference>
<dbReference type="AlphaFoldDB" id="D3F9W2"/>
<dbReference type="STRING" id="469383.Cwoe_2755"/>
<dbReference type="SFLD" id="SFLDG00178">
    <property type="entry name" value="enolase"/>
    <property type="match status" value="1"/>
</dbReference>
<dbReference type="InterPro" id="IPR000941">
    <property type="entry name" value="Enolase"/>
</dbReference>
<dbReference type="HAMAP" id="MF_00318">
    <property type="entry name" value="Enolase"/>
    <property type="match status" value="1"/>
</dbReference>
<feature type="binding site" evidence="9">
    <location>
        <position position="369"/>
    </location>
    <ligand>
        <name>(2R)-2-phosphoglycerate</name>
        <dbReference type="ChEBI" id="CHEBI:58289"/>
    </ligand>
</feature>
<dbReference type="eggNOG" id="COG0148">
    <property type="taxonomic scope" value="Bacteria"/>
</dbReference>
<comment type="subcellular location">
    <subcellularLocation>
        <location evidence="9">Cytoplasm</location>
    </subcellularLocation>
    <subcellularLocation>
        <location evidence="9">Secreted</location>
    </subcellularLocation>
    <subcellularLocation>
        <location evidence="9">Cell surface</location>
    </subcellularLocation>
    <text evidence="9">Fractions of enolase are present in both the cytoplasm and on the cell surface.</text>
</comment>
<gene>
    <name evidence="9" type="primary">eno</name>
    <name evidence="15" type="ordered locus">Cwoe_2755</name>
</gene>
<evidence type="ECO:0000256" key="11">
    <source>
        <dbReference type="PIRSR" id="PIRSR001400-3"/>
    </source>
</evidence>
<feature type="domain" description="Enolase N-terminal" evidence="14">
    <location>
        <begin position="6"/>
        <end position="135"/>
    </location>
</feature>
<evidence type="ECO:0000259" key="14">
    <source>
        <dbReference type="SMART" id="SM01193"/>
    </source>
</evidence>
<dbReference type="PROSITE" id="PS00164">
    <property type="entry name" value="ENOLASE"/>
    <property type="match status" value="1"/>
</dbReference>
<evidence type="ECO:0000256" key="10">
    <source>
        <dbReference type="PIRSR" id="PIRSR001400-1"/>
    </source>
</evidence>
<dbReference type="GO" id="GO:0009986">
    <property type="term" value="C:cell surface"/>
    <property type="evidence" value="ECO:0007669"/>
    <property type="project" value="UniProtKB-SubCell"/>
</dbReference>
<reference evidence="15 16" key="1">
    <citation type="journal article" date="2010" name="Stand. Genomic Sci.">
        <title>Complete genome sequence of Conexibacter woesei type strain (ID131577).</title>
        <authorList>
            <person name="Pukall R."/>
            <person name="Lapidus A."/>
            <person name="Glavina Del Rio T."/>
            <person name="Copeland A."/>
            <person name="Tice H."/>
            <person name="Cheng J.-F."/>
            <person name="Lucas S."/>
            <person name="Chen F."/>
            <person name="Nolan M."/>
            <person name="Bruce D."/>
            <person name="Goodwin L."/>
            <person name="Pitluck S."/>
            <person name="Mavromatis K."/>
            <person name="Ivanova N."/>
            <person name="Ovchinnikova G."/>
            <person name="Pati A."/>
            <person name="Chen A."/>
            <person name="Palaniappan K."/>
            <person name="Land M."/>
            <person name="Hauser L."/>
            <person name="Chang Y.-J."/>
            <person name="Jeffries C.D."/>
            <person name="Chain P."/>
            <person name="Meincke L."/>
            <person name="Sims D."/>
            <person name="Brettin T."/>
            <person name="Detter J.C."/>
            <person name="Rohde M."/>
            <person name="Goeker M."/>
            <person name="Bristow J."/>
            <person name="Eisen J.A."/>
            <person name="Markowitz V."/>
            <person name="Kyrpides N.C."/>
            <person name="Klenk H.-P."/>
            <person name="Hugenholtz P."/>
        </authorList>
    </citation>
    <scope>NUCLEOTIDE SEQUENCE [LARGE SCALE GENOMIC DNA]</scope>
    <source>
        <strain evidence="16">DSM 14684 / CIP 108061 / JCM 11494 / NBRC 100937 / ID131577</strain>
    </source>
</reference>
<dbReference type="PIRSF" id="PIRSF001400">
    <property type="entry name" value="Enolase"/>
    <property type="match status" value="1"/>
</dbReference>
<dbReference type="GO" id="GO:0000287">
    <property type="term" value="F:magnesium ion binding"/>
    <property type="evidence" value="ECO:0007669"/>
    <property type="project" value="UniProtKB-UniRule"/>
</dbReference>
<comment type="cofactor">
    <cofactor evidence="11">
        <name>Mg(2+)</name>
        <dbReference type="ChEBI" id="CHEBI:18420"/>
    </cofactor>
    <text evidence="11">Mg(2+) is required for catalysis and for stabilizing the dimer.</text>
</comment>
<comment type="similarity">
    <text evidence="2 9">Belongs to the enolase family.</text>
</comment>
<name>D3F9W2_CONWI</name>
<keyword evidence="7 9" id="KW-0324">Glycolysis</keyword>
<dbReference type="EC" id="4.2.1.11" evidence="3 9"/>
<feature type="binding site" evidence="9 11">
    <location>
        <position position="243"/>
    </location>
    <ligand>
        <name>Mg(2+)</name>
        <dbReference type="ChEBI" id="CHEBI:18420"/>
    </ligand>
</feature>
<accession>D3F9W2</accession>
<comment type="pathway">
    <text evidence="1 9">Carbohydrate degradation; glycolysis; pyruvate from D-glyceraldehyde 3-phosphate: step 4/5.</text>
</comment>
<protein>
    <recommendedName>
        <fullName evidence="4 9">Enolase</fullName>
        <ecNumber evidence="3 9">4.2.1.11</ecNumber>
    </recommendedName>
    <alternativeName>
        <fullName evidence="9">2-phospho-D-glycerate hydro-lyase</fullName>
    </alternativeName>
    <alternativeName>
        <fullName evidence="9">2-phosphoglycerate dehydratase</fullName>
    </alternativeName>
</protein>
<keyword evidence="8 9" id="KW-0456">Lyase</keyword>
<dbReference type="SUPFAM" id="SSF51604">
    <property type="entry name" value="Enolase C-terminal domain-like"/>
    <property type="match status" value="1"/>
</dbReference>
<evidence type="ECO:0000256" key="8">
    <source>
        <dbReference type="ARBA" id="ARBA00023239"/>
    </source>
</evidence>
<dbReference type="Gene3D" id="3.30.390.10">
    <property type="entry name" value="Enolase-like, N-terminal domain"/>
    <property type="match status" value="1"/>
</dbReference>
<feature type="binding site" evidence="9">
    <location>
        <position position="340"/>
    </location>
    <ligand>
        <name>(2R)-2-phosphoglycerate</name>
        <dbReference type="ChEBI" id="CHEBI:58289"/>
    </ligand>
</feature>
<reference evidence="16" key="2">
    <citation type="submission" date="2010-01" db="EMBL/GenBank/DDBJ databases">
        <title>The complete genome of Conexibacter woesei DSM 14684.</title>
        <authorList>
            <consortium name="US DOE Joint Genome Institute (JGI-PGF)"/>
            <person name="Lucas S."/>
            <person name="Copeland A."/>
            <person name="Lapidus A."/>
            <person name="Glavina del Rio T."/>
            <person name="Dalin E."/>
            <person name="Tice H."/>
            <person name="Bruce D."/>
            <person name="Goodwin L."/>
            <person name="Pitluck S."/>
            <person name="Kyrpides N."/>
            <person name="Mavromatis K."/>
            <person name="Ivanova N."/>
            <person name="Mikhailova N."/>
            <person name="Chertkov O."/>
            <person name="Brettin T."/>
            <person name="Detter J.C."/>
            <person name="Han C."/>
            <person name="Larimer F."/>
            <person name="Land M."/>
            <person name="Hauser L."/>
            <person name="Markowitz V."/>
            <person name="Cheng J.-F."/>
            <person name="Hugenholtz P."/>
            <person name="Woyke T."/>
            <person name="Wu D."/>
            <person name="Pukall R."/>
            <person name="Steenblock K."/>
            <person name="Schneider S."/>
            <person name="Klenk H.-P."/>
            <person name="Eisen J.A."/>
        </authorList>
    </citation>
    <scope>NUCLEOTIDE SEQUENCE [LARGE SCALE GENOMIC DNA]</scope>
    <source>
        <strain evidence="16">DSM 14684 / CIP 108061 / JCM 11494 / NBRC 100937 / ID131577</strain>
    </source>
</reference>
<dbReference type="UniPathway" id="UPA00109">
    <property type="reaction ID" value="UER00187"/>
</dbReference>
<dbReference type="OrthoDB" id="4577602at2"/>
<evidence type="ECO:0000313" key="15">
    <source>
        <dbReference type="EMBL" id="ADB51174.1"/>
    </source>
</evidence>
<dbReference type="EMBL" id="CP001854">
    <property type="protein sequence ID" value="ADB51174.1"/>
    <property type="molecule type" value="Genomic_DNA"/>
</dbReference>
<feature type="binding site" evidence="9">
    <location>
        <position position="164"/>
    </location>
    <ligand>
        <name>(2R)-2-phosphoglycerate</name>
        <dbReference type="ChEBI" id="CHEBI:58289"/>
    </ligand>
</feature>
<feature type="active site" description="Proton donor" evidence="9 10">
    <location>
        <position position="206"/>
    </location>
</feature>
<feature type="binding site" evidence="9">
    <location>
        <position position="370"/>
    </location>
    <ligand>
        <name>(2R)-2-phosphoglycerate</name>
        <dbReference type="ChEBI" id="CHEBI:58289"/>
    </ligand>
</feature>
<feature type="binding site" evidence="9 11">
    <location>
        <position position="288"/>
    </location>
    <ligand>
        <name>Mg(2+)</name>
        <dbReference type="ChEBI" id="CHEBI:18420"/>
    </ligand>
</feature>
<comment type="catalytic activity">
    <reaction evidence="9">
        <text>(2R)-2-phosphoglycerate = phosphoenolpyruvate + H2O</text>
        <dbReference type="Rhea" id="RHEA:10164"/>
        <dbReference type="ChEBI" id="CHEBI:15377"/>
        <dbReference type="ChEBI" id="CHEBI:58289"/>
        <dbReference type="ChEBI" id="CHEBI:58702"/>
        <dbReference type="EC" id="4.2.1.11"/>
    </reaction>
</comment>
<sequence length="444" mass="46659">MTPITIAELDALEILDSRGRPTVEARITLSDGRAVRASVPSGASTGRHEAVERRDGDPARYGGRGVRGAVAAIEGEIAAALIGREPEQRAVDAVLRELDGTQDKSRLGANAILAVSLATARAAALAAGQPLWRHLARGGEVTLPRPMVNILSGGLHAGRQLDFQDFLVIPVAAERFGDALEAVVAVHAAMGELLAERGLVTLKADEGGYGPALADHREALRLLDEAVLRAGFALGEEVAYALDVAATHFHDPASGSYRLASEGRTLDPAELTAYVAELADEHPIVSVEDPLAEDDWPAWAGLTARLGSRLQVIGDDLFTTSLDRLERGIAERSANAVLVKMNQIGTISETVDVVSRARAAGFTTVISARSGETEDPVLADLAVGLAGGQIKIGSVTQSERLAKYNRLLRIERELGDAAQLAPPLALSRLSGSGDFGVDDRVGVS</sequence>
<keyword evidence="9" id="KW-0963">Cytoplasm</keyword>
<feature type="compositionally biased region" description="Basic and acidic residues" evidence="12">
    <location>
        <begin position="46"/>
        <end position="58"/>
    </location>
</feature>
<dbReference type="CDD" id="cd03313">
    <property type="entry name" value="enolase"/>
    <property type="match status" value="1"/>
</dbReference>
<evidence type="ECO:0000256" key="9">
    <source>
        <dbReference type="HAMAP-Rule" id="MF_00318"/>
    </source>
</evidence>
<evidence type="ECO:0000313" key="16">
    <source>
        <dbReference type="Proteomes" id="UP000008229"/>
    </source>
</evidence>
<dbReference type="Proteomes" id="UP000008229">
    <property type="component" value="Chromosome"/>
</dbReference>
<keyword evidence="16" id="KW-1185">Reference proteome</keyword>
<feature type="binding site" evidence="9">
    <location>
        <position position="391"/>
    </location>
    <ligand>
        <name>(2R)-2-phosphoglycerate</name>
        <dbReference type="ChEBI" id="CHEBI:58289"/>
    </ligand>
</feature>
<dbReference type="PANTHER" id="PTHR11902">
    <property type="entry name" value="ENOLASE"/>
    <property type="match status" value="1"/>
</dbReference>
<dbReference type="SUPFAM" id="SSF54826">
    <property type="entry name" value="Enolase N-terminal domain-like"/>
    <property type="match status" value="1"/>
</dbReference>
<dbReference type="HOGENOM" id="CLU_031223_2_1_11"/>